<sequence length="249" mass="28771">MSTRNFKQAYHQLEICMQDFANKNGEIYVPNIAPVRPADYIFIAMQPSLGEWAKDEADAKKTVEEGFRNFVDGFNTMILHFAIRKYLCKDNQTYHLTDLSKAAMKVDDRTEGYDNWYPLLLHEMNLVASPNAKVFAVGAQVFNFLQNKQFPWEDCTQIISYSGQAVRHWDKAIKGHEEEFEKLQDAVTDKAFLNLAETVIESSGMPKEMGKQAFEKLRKSKLTLSRHKLMFNYKLAFEAVDKKYQCLPA</sequence>
<reference evidence="1 2" key="1">
    <citation type="submission" date="2017-06" db="EMBL/GenBank/DDBJ databases">
        <title>Genome sequencing of cyanobaciteial culture collection at National Institute for Environmental Studies (NIES).</title>
        <authorList>
            <person name="Hirose Y."/>
            <person name="Shimura Y."/>
            <person name="Fujisawa T."/>
            <person name="Nakamura Y."/>
            <person name="Kawachi M."/>
        </authorList>
    </citation>
    <scope>NUCLEOTIDE SEQUENCE [LARGE SCALE GENOMIC DNA]</scope>
    <source>
        <strain evidence="1 2">NIES-267</strain>
        <plasmid evidence="2">Plasmid2 dna</plasmid>
    </source>
</reference>
<evidence type="ECO:0000313" key="1">
    <source>
        <dbReference type="EMBL" id="BAY87826.1"/>
    </source>
</evidence>
<dbReference type="Proteomes" id="UP000218418">
    <property type="component" value="Plasmid plasmid2"/>
</dbReference>
<keyword evidence="2" id="KW-1185">Reference proteome</keyword>
<gene>
    <name evidence="1" type="ORF">NIES267_73500</name>
</gene>
<keyword evidence="1" id="KW-0614">Plasmid</keyword>
<dbReference type="OrthoDB" id="1579144at2"/>
<proteinExistence type="predicted"/>
<dbReference type="EMBL" id="AP018229">
    <property type="protein sequence ID" value="BAY87826.1"/>
    <property type="molecule type" value="Genomic_DNA"/>
</dbReference>
<dbReference type="AlphaFoldDB" id="A0A1Z4M2Y8"/>
<geneLocation type="plasmid" evidence="2">
    <name>Plasmid2 dna</name>
</geneLocation>
<organism evidence="1 2">
    <name type="scientific">Calothrix parasitica NIES-267</name>
    <dbReference type="NCBI Taxonomy" id="1973488"/>
    <lineage>
        <taxon>Bacteria</taxon>
        <taxon>Bacillati</taxon>
        <taxon>Cyanobacteriota</taxon>
        <taxon>Cyanophyceae</taxon>
        <taxon>Nostocales</taxon>
        <taxon>Calotrichaceae</taxon>
        <taxon>Calothrix</taxon>
    </lineage>
</organism>
<name>A0A1Z4M2Y8_9CYAN</name>
<evidence type="ECO:0000313" key="2">
    <source>
        <dbReference type="Proteomes" id="UP000218418"/>
    </source>
</evidence>
<accession>A0A1Z4M2Y8</accession>
<protein>
    <submittedName>
        <fullName evidence="1">Uncharacterized protein</fullName>
    </submittedName>
</protein>